<dbReference type="EMBL" id="BGZK01002236">
    <property type="protein sequence ID" value="GBP92080.1"/>
    <property type="molecule type" value="Genomic_DNA"/>
</dbReference>
<comment type="caution">
    <text evidence="2">The sequence shown here is derived from an EMBL/GenBank/DDBJ whole genome shotgun (WGS) entry which is preliminary data.</text>
</comment>
<organism evidence="2 3">
    <name type="scientific">Eumeta variegata</name>
    <name type="common">Bagworm moth</name>
    <name type="synonym">Eumeta japonica</name>
    <dbReference type="NCBI Taxonomy" id="151549"/>
    <lineage>
        <taxon>Eukaryota</taxon>
        <taxon>Metazoa</taxon>
        <taxon>Ecdysozoa</taxon>
        <taxon>Arthropoda</taxon>
        <taxon>Hexapoda</taxon>
        <taxon>Insecta</taxon>
        <taxon>Pterygota</taxon>
        <taxon>Neoptera</taxon>
        <taxon>Endopterygota</taxon>
        <taxon>Lepidoptera</taxon>
        <taxon>Glossata</taxon>
        <taxon>Ditrysia</taxon>
        <taxon>Tineoidea</taxon>
        <taxon>Psychidae</taxon>
        <taxon>Oiketicinae</taxon>
        <taxon>Eumeta</taxon>
    </lineage>
</organism>
<evidence type="ECO:0000313" key="2">
    <source>
        <dbReference type="EMBL" id="GBP92080.1"/>
    </source>
</evidence>
<gene>
    <name evidence="2" type="ORF">EVAR_66394_1</name>
</gene>
<name>A0A4C1ZVN0_EUMVA</name>
<accession>A0A4C1ZVN0</accession>
<sequence length="91" mass="10360">MERLADVSEAGPEAVPSVKSGLRRQMKFSRTEHLIPSRRPHHPQSGPFRGRRLNVLSEALTKRFNSTESKNSLVNEPGTVRLEHTQQMRNT</sequence>
<feature type="region of interest" description="Disordered" evidence="1">
    <location>
        <begin position="66"/>
        <end position="91"/>
    </location>
</feature>
<proteinExistence type="predicted"/>
<keyword evidence="3" id="KW-1185">Reference proteome</keyword>
<evidence type="ECO:0000256" key="1">
    <source>
        <dbReference type="SAM" id="MobiDB-lite"/>
    </source>
</evidence>
<dbReference type="AlphaFoldDB" id="A0A4C1ZVN0"/>
<reference evidence="2 3" key="1">
    <citation type="journal article" date="2019" name="Commun. Biol.">
        <title>The bagworm genome reveals a unique fibroin gene that provides high tensile strength.</title>
        <authorList>
            <person name="Kono N."/>
            <person name="Nakamura H."/>
            <person name="Ohtoshi R."/>
            <person name="Tomita M."/>
            <person name="Numata K."/>
            <person name="Arakawa K."/>
        </authorList>
    </citation>
    <scope>NUCLEOTIDE SEQUENCE [LARGE SCALE GENOMIC DNA]</scope>
</reference>
<feature type="region of interest" description="Disordered" evidence="1">
    <location>
        <begin position="29"/>
        <end position="50"/>
    </location>
</feature>
<protein>
    <submittedName>
        <fullName evidence="2">Uncharacterized protein</fullName>
    </submittedName>
</protein>
<evidence type="ECO:0000313" key="3">
    <source>
        <dbReference type="Proteomes" id="UP000299102"/>
    </source>
</evidence>
<dbReference type="Proteomes" id="UP000299102">
    <property type="component" value="Unassembled WGS sequence"/>
</dbReference>
<feature type="compositionally biased region" description="Basic and acidic residues" evidence="1">
    <location>
        <begin position="81"/>
        <end position="91"/>
    </location>
</feature>